<gene>
    <name evidence="3" type="ORF">SAMN02745883_00367</name>
</gene>
<accession>A0A1M6LVT8</accession>
<dbReference type="InterPro" id="IPR050570">
    <property type="entry name" value="Cell_wall_metabolism_enzyme"/>
</dbReference>
<dbReference type="Pfam" id="PF01551">
    <property type="entry name" value="Peptidase_M23"/>
    <property type="match status" value="1"/>
</dbReference>
<keyword evidence="1" id="KW-1133">Transmembrane helix</keyword>
<dbReference type="AlphaFoldDB" id="A0A1M6LVT8"/>
<name>A0A1M6LVT8_9FIRM</name>
<dbReference type="EMBL" id="FRAJ01000003">
    <property type="protein sequence ID" value="SHJ75308.1"/>
    <property type="molecule type" value="Genomic_DNA"/>
</dbReference>
<dbReference type="InterPro" id="IPR016047">
    <property type="entry name" value="M23ase_b-sheet_dom"/>
</dbReference>
<protein>
    <submittedName>
        <fullName evidence="3">Peptidase family M23</fullName>
    </submittedName>
</protein>
<proteinExistence type="predicted"/>
<evidence type="ECO:0000259" key="2">
    <source>
        <dbReference type="Pfam" id="PF01551"/>
    </source>
</evidence>
<evidence type="ECO:0000313" key="3">
    <source>
        <dbReference type="EMBL" id="SHJ75308.1"/>
    </source>
</evidence>
<keyword evidence="4" id="KW-1185">Reference proteome</keyword>
<dbReference type="CDD" id="cd12797">
    <property type="entry name" value="M23_peptidase"/>
    <property type="match status" value="1"/>
</dbReference>
<dbReference type="RefSeq" id="WP_072965667.1">
    <property type="nucleotide sequence ID" value="NZ_FRAJ01000003.1"/>
</dbReference>
<dbReference type="PANTHER" id="PTHR21666:SF270">
    <property type="entry name" value="MUREIN HYDROLASE ACTIVATOR ENVC"/>
    <property type="match status" value="1"/>
</dbReference>
<keyword evidence="1" id="KW-0472">Membrane</keyword>
<evidence type="ECO:0000256" key="1">
    <source>
        <dbReference type="SAM" id="Phobius"/>
    </source>
</evidence>
<dbReference type="InterPro" id="IPR011055">
    <property type="entry name" value="Dup_hybrid_motif"/>
</dbReference>
<dbReference type="Proteomes" id="UP000184082">
    <property type="component" value="Unassembled WGS sequence"/>
</dbReference>
<sequence>MDRYYKKKYKSSVVNYKNYRKYYSGTRKMGKTKNFLKRLLGQILICIVIVSTIIILKSIDSPITKETSSLIKKVLYTQYDYKNGVDKVLKYTSKIKDFTIKNIPVFEENSSSFEFVKPLDGVIISSYGENYDLLTDRIHFQRGIDIQGINTNIVKSIDDGIVELIGESESLGKFIKINHGENIFSIYSNLKDIFVKEKQKVLKGERLGNIGNINSSFLHFELWINDETVDPQDYIDYSDMSI</sequence>
<reference evidence="3 4" key="1">
    <citation type="submission" date="2016-11" db="EMBL/GenBank/DDBJ databases">
        <authorList>
            <person name="Jaros S."/>
            <person name="Januszkiewicz K."/>
            <person name="Wedrychowicz H."/>
        </authorList>
    </citation>
    <scope>NUCLEOTIDE SEQUENCE [LARGE SCALE GENOMIC DNA]</scope>
    <source>
        <strain evidence="3 4">DSM 14501</strain>
    </source>
</reference>
<keyword evidence="1" id="KW-0812">Transmembrane</keyword>
<dbReference type="STRING" id="1121266.SAMN02745883_00367"/>
<dbReference type="Gene3D" id="2.70.70.10">
    <property type="entry name" value="Glucose Permease (Domain IIA)"/>
    <property type="match status" value="1"/>
</dbReference>
<dbReference type="PANTHER" id="PTHR21666">
    <property type="entry name" value="PEPTIDASE-RELATED"/>
    <property type="match status" value="1"/>
</dbReference>
<organism evidence="3 4">
    <name type="scientific">Caminicella sporogenes DSM 14501</name>
    <dbReference type="NCBI Taxonomy" id="1121266"/>
    <lineage>
        <taxon>Bacteria</taxon>
        <taxon>Bacillati</taxon>
        <taxon>Bacillota</taxon>
        <taxon>Clostridia</taxon>
        <taxon>Peptostreptococcales</taxon>
        <taxon>Caminicellaceae</taxon>
        <taxon>Caminicella</taxon>
    </lineage>
</organism>
<feature type="domain" description="M23ase beta-sheet core" evidence="2">
    <location>
        <begin position="140"/>
        <end position="231"/>
    </location>
</feature>
<dbReference type="GO" id="GO:0004222">
    <property type="term" value="F:metalloendopeptidase activity"/>
    <property type="evidence" value="ECO:0007669"/>
    <property type="project" value="TreeGrafter"/>
</dbReference>
<dbReference type="SUPFAM" id="SSF51261">
    <property type="entry name" value="Duplicated hybrid motif"/>
    <property type="match status" value="1"/>
</dbReference>
<evidence type="ECO:0000313" key="4">
    <source>
        <dbReference type="Proteomes" id="UP000184082"/>
    </source>
</evidence>
<feature type="transmembrane region" description="Helical" evidence="1">
    <location>
        <begin position="39"/>
        <end position="59"/>
    </location>
</feature>